<gene>
    <name evidence="1" type="ORF">RKD21_000084</name>
</gene>
<accession>A0ACC6UE90</accession>
<dbReference type="EC" id="6.2.1.3" evidence="1"/>
<keyword evidence="2" id="KW-1185">Reference proteome</keyword>
<dbReference type="Proteomes" id="UP001565447">
    <property type="component" value="Unassembled WGS sequence"/>
</dbReference>
<comment type="caution">
    <text evidence="1">The sequence shown here is derived from an EMBL/GenBank/DDBJ whole genome shotgun (WGS) entry which is preliminary data.</text>
</comment>
<dbReference type="EMBL" id="JBGCBD010000001">
    <property type="protein sequence ID" value="MEY9809827.1"/>
    <property type="molecule type" value="Genomic_DNA"/>
</dbReference>
<name>A0ACC6UE90_STRAO</name>
<sequence length="574" mass="60169">MPCGRARAGLDGVSSVRAEREDRPPVPTEGTAGSEEEDAVPGFTYPELPLDGLLRAAAARDPDGRAVTTAAGAVTFAELDAGADRIAHALRRTVRRGATVAVAGALDAVFPAAYYGTARAGCTVALVNPLLSEAALRHVFTAARVEAALVPTALAERLTKLSDRLPALRTVVVTDADDGVVPADAVPLAAVLRPAPEEPFGLGEGSADTTAVVCLQFTTGTTGRPKGVRLTHRNLVANAAQIAHAHRLGPHAVTLNHLPLFHTMHLNSAVYAGAHQVLCQDPDPVASLDLAARAGATHHYGLPARLHRLAADPRLDGAAGRLRGGPLTVVMSGGSALAPSAAHRLRDALGVPVIQGYGMTELSPLAHNQRPDDPVGRGAVGRALPGTESRIVGLDDREPLPAGAVGELQVRGPQVMAGYLHDEEPSRIDAEGWFSTGDVGRLDDDGVLHLVDRLDDVFKHDNELVSPAAVERVLAEDPRVAECVVADWPDPVHGGVVWAGVVLRPSAVPPDGPPHAVLDVLDSVAERANEHLAPFERIRRLEAVDAVPRTPTGKPARREIRRRLHRSAAAENAA</sequence>
<protein>
    <submittedName>
        <fullName evidence="1">Long-chain acyl-CoA synthetase</fullName>
        <ecNumber evidence="1">6.2.1.3</ecNumber>
    </submittedName>
</protein>
<organism evidence="1 2">
    <name type="scientific">Streptomyces albogriseolus</name>
    <dbReference type="NCBI Taxonomy" id="1887"/>
    <lineage>
        <taxon>Bacteria</taxon>
        <taxon>Bacillati</taxon>
        <taxon>Actinomycetota</taxon>
        <taxon>Actinomycetes</taxon>
        <taxon>Kitasatosporales</taxon>
        <taxon>Streptomycetaceae</taxon>
        <taxon>Streptomyces</taxon>
        <taxon>Streptomyces albogriseolus group</taxon>
    </lineage>
</organism>
<proteinExistence type="predicted"/>
<evidence type="ECO:0000313" key="2">
    <source>
        <dbReference type="Proteomes" id="UP001565447"/>
    </source>
</evidence>
<reference evidence="1" key="1">
    <citation type="submission" date="2024-07" db="EMBL/GenBank/DDBJ databases">
        <title>Genome sequencing of plant associated microbes to promote plant fitness in Sorghum bicolor and Oryza sativa.</title>
        <authorList>
            <person name="Coleman-Derr D."/>
        </authorList>
    </citation>
    <scope>NUCLEOTIDE SEQUENCE</scope>
    <source>
        <strain evidence="1">SAI-173</strain>
    </source>
</reference>
<keyword evidence="1" id="KW-0436">Ligase</keyword>
<evidence type="ECO:0000313" key="1">
    <source>
        <dbReference type="EMBL" id="MEY9809827.1"/>
    </source>
</evidence>